<evidence type="ECO:0000313" key="2">
    <source>
        <dbReference type="EMBL" id="BAU97090.1"/>
    </source>
</evidence>
<dbReference type="KEGG" id="csur:N24_2828"/>
<gene>
    <name evidence="2" type="ORF">N24_2828</name>
</gene>
<proteinExistence type="predicted"/>
<organism evidence="2 3">
    <name type="scientific">Corynebacterium suranareeae</name>
    <dbReference type="NCBI Taxonomy" id="2506452"/>
    <lineage>
        <taxon>Bacteria</taxon>
        <taxon>Bacillati</taxon>
        <taxon>Actinomycetota</taxon>
        <taxon>Actinomycetes</taxon>
        <taxon>Mycobacteriales</taxon>
        <taxon>Corynebacteriaceae</taxon>
        <taxon>Corynebacterium</taxon>
    </lineage>
</organism>
<reference evidence="2 3" key="1">
    <citation type="submission" date="2016-02" db="EMBL/GenBank/DDBJ databases">
        <title>Corynebacterium glutamicum N24 whole genome sequencing project.</title>
        <authorList>
            <person name="Matsutani M."/>
            <person name="Nangtapong N."/>
            <person name="Yakushi T."/>
            <person name="Matsushita K."/>
        </authorList>
    </citation>
    <scope>NUCLEOTIDE SEQUENCE [LARGE SCALE GENOMIC DNA]</scope>
    <source>
        <strain evidence="2 3">N24</strain>
    </source>
</reference>
<dbReference type="AlphaFoldDB" id="A0A160PW39"/>
<protein>
    <submittedName>
        <fullName evidence="2">Uncharacterized protein</fullName>
    </submittedName>
</protein>
<dbReference type="RefSeq" id="WP_096458585.1">
    <property type="nucleotide sequence ID" value="NZ_AP017369.1"/>
</dbReference>
<feature type="transmembrane region" description="Helical" evidence="1">
    <location>
        <begin position="7"/>
        <end position="29"/>
    </location>
</feature>
<evidence type="ECO:0000313" key="3">
    <source>
        <dbReference type="Proteomes" id="UP000218244"/>
    </source>
</evidence>
<sequence>MLKIGTIVAILGAIIFIASVVASGVHYRISETAGEVTNTPAWILTWQGVGLVIATIGVIVFLAAIIRENRSQN</sequence>
<accession>A0A160PW39</accession>
<keyword evidence="1" id="KW-1133">Transmembrane helix</keyword>
<evidence type="ECO:0000256" key="1">
    <source>
        <dbReference type="SAM" id="Phobius"/>
    </source>
</evidence>
<dbReference type="EMBL" id="AP017369">
    <property type="protein sequence ID" value="BAU97090.1"/>
    <property type="molecule type" value="Genomic_DNA"/>
</dbReference>
<name>A0A160PW39_9CORY</name>
<dbReference type="Proteomes" id="UP000218244">
    <property type="component" value="Chromosome"/>
</dbReference>
<keyword evidence="1" id="KW-0812">Transmembrane</keyword>
<keyword evidence="1" id="KW-0472">Membrane</keyword>
<feature type="transmembrane region" description="Helical" evidence="1">
    <location>
        <begin position="41"/>
        <end position="66"/>
    </location>
</feature>
<keyword evidence="3" id="KW-1185">Reference proteome</keyword>